<evidence type="ECO:0000256" key="9">
    <source>
        <dbReference type="SAM" id="Phobius"/>
    </source>
</evidence>
<evidence type="ECO:0000256" key="2">
    <source>
        <dbReference type="ARBA" id="ARBA00022448"/>
    </source>
</evidence>
<evidence type="ECO:0000313" key="10">
    <source>
        <dbReference type="EMBL" id="QDV31534.1"/>
    </source>
</evidence>
<evidence type="ECO:0000256" key="8">
    <source>
        <dbReference type="ARBA" id="ARBA00034708"/>
    </source>
</evidence>
<keyword evidence="2" id="KW-0813">Transport</keyword>
<dbReference type="RefSeq" id="WP_145302571.1">
    <property type="nucleotide sequence ID" value="NZ_CP036299.1"/>
</dbReference>
<evidence type="ECO:0000256" key="7">
    <source>
        <dbReference type="ARBA" id="ARBA00023136"/>
    </source>
</evidence>
<dbReference type="OrthoDB" id="445589at2"/>
<comment type="similarity">
    <text evidence="8">Belongs to the anion channel-forming bestrophin (TC 1.A.46) family.</text>
</comment>
<dbReference type="PANTHER" id="PTHR33281">
    <property type="entry name" value="UPF0187 PROTEIN YNEE"/>
    <property type="match status" value="1"/>
</dbReference>
<evidence type="ECO:0000256" key="5">
    <source>
        <dbReference type="ARBA" id="ARBA00022989"/>
    </source>
</evidence>
<dbReference type="Pfam" id="PF25539">
    <property type="entry name" value="Bestrophin_2"/>
    <property type="match status" value="1"/>
</dbReference>
<keyword evidence="11" id="KW-1185">Reference proteome</keyword>
<name>A0A518GSG7_9PLAN</name>
<keyword evidence="4 9" id="KW-0812">Transmembrane</keyword>
<reference evidence="10 11" key="1">
    <citation type="submission" date="2019-02" db="EMBL/GenBank/DDBJ databases">
        <title>Deep-cultivation of Planctomycetes and their phenomic and genomic characterization uncovers novel biology.</title>
        <authorList>
            <person name="Wiegand S."/>
            <person name="Jogler M."/>
            <person name="Boedeker C."/>
            <person name="Pinto D."/>
            <person name="Vollmers J."/>
            <person name="Rivas-Marin E."/>
            <person name="Kohn T."/>
            <person name="Peeters S.H."/>
            <person name="Heuer A."/>
            <person name="Rast P."/>
            <person name="Oberbeckmann S."/>
            <person name="Bunk B."/>
            <person name="Jeske O."/>
            <person name="Meyerdierks A."/>
            <person name="Storesund J.E."/>
            <person name="Kallscheuer N."/>
            <person name="Luecker S."/>
            <person name="Lage O.M."/>
            <person name="Pohl T."/>
            <person name="Merkel B.J."/>
            <person name="Hornburger P."/>
            <person name="Mueller R.-W."/>
            <person name="Bruemmer F."/>
            <person name="Labrenz M."/>
            <person name="Spormann A.M."/>
            <person name="Op den Camp H."/>
            <person name="Overmann J."/>
            <person name="Amann R."/>
            <person name="Jetten M.S.M."/>
            <person name="Mascher T."/>
            <person name="Medema M.H."/>
            <person name="Devos D.P."/>
            <person name="Kaster A.-K."/>
            <person name="Ovreas L."/>
            <person name="Rohde M."/>
            <person name="Galperin M.Y."/>
            <person name="Jogler C."/>
        </authorList>
    </citation>
    <scope>NUCLEOTIDE SEQUENCE [LARGE SCALE GENOMIC DNA]</scope>
    <source>
        <strain evidence="10 11">Spb1</strain>
    </source>
</reference>
<sequence length="303" mass="34169">MIEYNRYSWWKTAFSFRGTALPRAGWRVLTCVIYALLVQATFELGSGLELFDEQRFLGIDPVGHAVVGSLLGFLIVFRMNSSNNRYWEGRSHWGQLINSSRNLVRFGCEYGDRGSTLSRLVAGYVISLRRSLHGQRDTEEVDVYLPAELCEQVSRFGNIPTGVTSAISHWIGEQYRKGKLDSMQVRQMEDQLCKMVDAQGGCEKIQKTPLPFIYVAMIKQLILAYLITLPLVLCERCGWWSPVLMFVVSLALLGMEEASVEIEDPFGSDGNCLDLEALTLTIARDAGQLALFKPAFICDDQRD</sequence>
<proteinExistence type="inferred from homology"/>
<protein>
    <submittedName>
        <fullName evidence="10">Bestrophin, RFP-TM, chloride channel</fullName>
    </submittedName>
</protein>
<dbReference type="Proteomes" id="UP000315349">
    <property type="component" value="Chromosome"/>
</dbReference>
<feature type="transmembrane region" description="Helical" evidence="9">
    <location>
        <begin position="62"/>
        <end position="80"/>
    </location>
</feature>
<organism evidence="10 11">
    <name type="scientific">Planctopirus ephydatiae</name>
    <dbReference type="NCBI Taxonomy" id="2528019"/>
    <lineage>
        <taxon>Bacteria</taxon>
        <taxon>Pseudomonadati</taxon>
        <taxon>Planctomycetota</taxon>
        <taxon>Planctomycetia</taxon>
        <taxon>Planctomycetales</taxon>
        <taxon>Planctomycetaceae</taxon>
        <taxon>Planctopirus</taxon>
    </lineage>
</organism>
<dbReference type="AlphaFoldDB" id="A0A518GSG7"/>
<evidence type="ECO:0000256" key="1">
    <source>
        <dbReference type="ARBA" id="ARBA00004651"/>
    </source>
</evidence>
<comment type="subcellular location">
    <subcellularLocation>
        <location evidence="1">Cell membrane</location>
        <topology evidence="1">Multi-pass membrane protein</topology>
    </subcellularLocation>
</comment>
<keyword evidence="5 9" id="KW-1133">Transmembrane helix</keyword>
<evidence type="ECO:0000256" key="3">
    <source>
        <dbReference type="ARBA" id="ARBA00022475"/>
    </source>
</evidence>
<evidence type="ECO:0000313" key="11">
    <source>
        <dbReference type="Proteomes" id="UP000315349"/>
    </source>
</evidence>
<keyword evidence="6" id="KW-0406">Ion transport</keyword>
<dbReference type="GO" id="GO:0005886">
    <property type="term" value="C:plasma membrane"/>
    <property type="evidence" value="ECO:0007669"/>
    <property type="project" value="UniProtKB-SubCell"/>
</dbReference>
<dbReference type="EMBL" id="CP036299">
    <property type="protein sequence ID" value="QDV31534.1"/>
    <property type="molecule type" value="Genomic_DNA"/>
</dbReference>
<accession>A0A518GSG7</accession>
<dbReference type="PANTHER" id="PTHR33281:SF19">
    <property type="entry name" value="VOLTAGE-DEPENDENT ANION CHANNEL-FORMING PROTEIN YNEE"/>
    <property type="match status" value="1"/>
</dbReference>
<dbReference type="InterPro" id="IPR044669">
    <property type="entry name" value="YneE/VCCN1/2-like"/>
</dbReference>
<evidence type="ECO:0000256" key="6">
    <source>
        <dbReference type="ARBA" id="ARBA00023065"/>
    </source>
</evidence>
<dbReference type="GO" id="GO:0005254">
    <property type="term" value="F:chloride channel activity"/>
    <property type="evidence" value="ECO:0007669"/>
    <property type="project" value="InterPro"/>
</dbReference>
<evidence type="ECO:0000256" key="4">
    <source>
        <dbReference type="ARBA" id="ARBA00022692"/>
    </source>
</evidence>
<gene>
    <name evidence="10" type="ORF">Spb1_34790</name>
</gene>
<dbReference type="KEGG" id="peh:Spb1_34790"/>
<feature type="transmembrane region" description="Helical" evidence="9">
    <location>
        <begin position="24"/>
        <end position="42"/>
    </location>
</feature>
<feature type="transmembrane region" description="Helical" evidence="9">
    <location>
        <begin position="212"/>
        <end position="233"/>
    </location>
</feature>
<keyword evidence="3" id="KW-1003">Cell membrane</keyword>
<keyword evidence="7 9" id="KW-0472">Membrane</keyword>